<dbReference type="Gene3D" id="3.40.630.10">
    <property type="entry name" value="Zn peptidases"/>
    <property type="match status" value="1"/>
</dbReference>
<dbReference type="SUPFAM" id="SSF55031">
    <property type="entry name" value="Bacterial exopeptidase dimerisation domain"/>
    <property type="match status" value="1"/>
</dbReference>
<reference evidence="2" key="1">
    <citation type="submission" date="2022-09" db="EMBL/GenBank/DDBJ databases">
        <title>Culturomic study of gut microbiota in children with autism spectrum disorder.</title>
        <authorList>
            <person name="Efimov B.A."/>
            <person name="Chaplin A.V."/>
            <person name="Sokolova S.R."/>
            <person name="Pikina A.P."/>
            <person name="Korzhanova M."/>
            <person name="Belova V."/>
            <person name="Korostin D."/>
        </authorList>
    </citation>
    <scope>NUCLEOTIDE SEQUENCE</scope>
    <source>
        <strain evidence="2">ASD5510</strain>
    </source>
</reference>
<evidence type="ECO:0000313" key="3">
    <source>
        <dbReference type="Proteomes" id="UP001065549"/>
    </source>
</evidence>
<feature type="domain" description="Peptidase M20 dimerisation" evidence="1">
    <location>
        <begin position="190"/>
        <end position="282"/>
    </location>
</feature>
<dbReference type="InterPro" id="IPR002933">
    <property type="entry name" value="Peptidase_M20"/>
</dbReference>
<dbReference type="GO" id="GO:0046657">
    <property type="term" value="P:folic acid catabolic process"/>
    <property type="evidence" value="ECO:0007669"/>
    <property type="project" value="TreeGrafter"/>
</dbReference>
<dbReference type="Gene3D" id="3.30.70.360">
    <property type="match status" value="1"/>
</dbReference>
<dbReference type="Pfam" id="PF07687">
    <property type="entry name" value="M20_dimer"/>
    <property type="match status" value="1"/>
</dbReference>
<evidence type="ECO:0000259" key="1">
    <source>
        <dbReference type="Pfam" id="PF07687"/>
    </source>
</evidence>
<dbReference type="InterPro" id="IPR017145">
    <property type="entry name" value="Aminobenzoyl-glu_utiliz_pB"/>
</dbReference>
<dbReference type="Pfam" id="PF01546">
    <property type="entry name" value="Peptidase_M20"/>
    <property type="match status" value="1"/>
</dbReference>
<proteinExistence type="predicted"/>
<protein>
    <submittedName>
        <fullName evidence="2">Amidohydrolase</fullName>
    </submittedName>
</protein>
<dbReference type="PANTHER" id="PTHR30575:SF0">
    <property type="entry name" value="XAA-ARG DIPEPTIDASE"/>
    <property type="match status" value="1"/>
</dbReference>
<dbReference type="InterPro" id="IPR017439">
    <property type="entry name" value="Amidohydrolase"/>
</dbReference>
<dbReference type="SUPFAM" id="SSF53187">
    <property type="entry name" value="Zn-dependent exopeptidases"/>
    <property type="match status" value="1"/>
</dbReference>
<keyword evidence="3" id="KW-1185">Reference proteome</keyword>
<dbReference type="GO" id="GO:0016805">
    <property type="term" value="F:dipeptidase activity"/>
    <property type="evidence" value="ECO:0007669"/>
    <property type="project" value="TreeGrafter"/>
</dbReference>
<dbReference type="Proteomes" id="UP001065549">
    <property type="component" value="Unassembled WGS sequence"/>
</dbReference>
<dbReference type="NCBIfam" id="TIGR01891">
    <property type="entry name" value="amidohydrolases"/>
    <property type="match status" value="1"/>
</dbReference>
<dbReference type="PIRSF" id="PIRSF037227">
    <property type="entry name" value="Aminobenzoyl-glu_utiliz_pB"/>
    <property type="match status" value="1"/>
</dbReference>
<organism evidence="2 3">
    <name type="scientific">Hominibacterium faecale</name>
    <dbReference type="NCBI Taxonomy" id="2839743"/>
    <lineage>
        <taxon>Bacteria</taxon>
        <taxon>Bacillati</taxon>
        <taxon>Bacillota</taxon>
        <taxon>Clostridia</taxon>
        <taxon>Peptostreptococcales</taxon>
        <taxon>Anaerovoracaceae</taxon>
        <taxon>Hominibacterium</taxon>
    </lineage>
</organism>
<evidence type="ECO:0000313" key="2">
    <source>
        <dbReference type="EMBL" id="MCU7377032.1"/>
    </source>
</evidence>
<name>A0A9J6QHP3_9FIRM</name>
<dbReference type="InterPro" id="IPR011650">
    <property type="entry name" value="Peptidase_M20_dimer"/>
</dbReference>
<dbReference type="PANTHER" id="PTHR30575">
    <property type="entry name" value="PEPTIDASE M20"/>
    <property type="match status" value="1"/>
</dbReference>
<dbReference type="GO" id="GO:0071713">
    <property type="term" value="F:para-aminobenzoyl-glutamate hydrolase activity"/>
    <property type="evidence" value="ECO:0007669"/>
    <property type="project" value="TreeGrafter"/>
</dbReference>
<comment type="caution">
    <text evidence="2">The sequence shown here is derived from an EMBL/GenBank/DDBJ whole genome shotgun (WGS) entry which is preliminary data.</text>
</comment>
<sequence>MKTLKTQAISWIEDNQDKLMDISWKIWENPELSMQEYYASSLLTDYLDKEGYQVEKGAAGMPTAFVAEYGDEGPVIGFNCEYDALPGLSQDKNCAYPESLQKGAPGHGCGHNLMAIGGVTAATALKSLIDAKKLKARIKIFGTPAEEMCLAKPFFAREGYFKGLDCVLDWHVMPYTKAGFTECVAFFNFQYHFKGRTTHGNSPWLGRSALDAAVLMGNALEFLREHAQPGKPGGETTLNYTFADIGGGPNVVPDRATLWCVGRMGDSESMRQLAARVDDCANGIALATGTTVEKEIITMTHEKLPNKTISQVMSRNLELVGMPKFSQEDCRFIAKIQEEAGVEVTPMGRPPLPFECSSMPVNDSSEYSWFAPMDILLIEMVPEGLPLHNWVVTALAGRDAGRQAVMTAAKTLACTAVELVENPQLIEEAKEELRQRQGGRPYEVLLDPKLKPALDANAAEMSKYRK</sequence>
<dbReference type="GO" id="GO:0005737">
    <property type="term" value="C:cytoplasm"/>
    <property type="evidence" value="ECO:0007669"/>
    <property type="project" value="TreeGrafter"/>
</dbReference>
<dbReference type="AlphaFoldDB" id="A0A9J6QHP3"/>
<dbReference type="EMBL" id="JAOSHN010000001">
    <property type="protein sequence ID" value="MCU7377032.1"/>
    <property type="molecule type" value="Genomic_DNA"/>
</dbReference>
<dbReference type="InterPro" id="IPR036264">
    <property type="entry name" value="Bact_exopeptidase_dim_dom"/>
</dbReference>
<dbReference type="RefSeq" id="WP_253020552.1">
    <property type="nucleotide sequence ID" value="NZ_JAOSHN010000001.1"/>
</dbReference>
<accession>A0A9J6QHP3</accession>
<dbReference type="InterPro" id="IPR052030">
    <property type="entry name" value="Peptidase_M20/M20A_hydrolases"/>
</dbReference>
<gene>
    <name evidence="2" type="ORF">OBO34_01545</name>
</gene>